<evidence type="ECO:0000256" key="1">
    <source>
        <dbReference type="ARBA" id="ARBA00006594"/>
    </source>
</evidence>
<evidence type="ECO:0000256" key="3">
    <source>
        <dbReference type="ARBA" id="ARBA00022603"/>
    </source>
</evidence>
<dbReference type="InterPro" id="IPR029063">
    <property type="entry name" value="SAM-dependent_MTases_sf"/>
</dbReference>
<dbReference type="GO" id="GO:0032259">
    <property type="term" value="P:methylation"/>
    <property type="evidence" value="ECO:0007669"/>
    <property type="project" value="UniProtKB-KW"/>
</dbReference>
<dbReference type="EMBL" id="WJPO01000057">
    <property type="protein sequence ID" value="MRH22937.1"/>
    <property type="molecule type" value="Genomic_DNA"/>
</dbReference>
<evidence type="ECO:0000313" key="9">
    <source>
        <dbReference type="Proteomes" id="UP000466730"/>
    </source>
</evidence>
<name>A0A844BSM7_9RHOB</name>
<dbReference type="PROSITE" id="PS00092">
    <property type="entry name" value="N6_MTASE"/>
    <property type="match status" value="1"/>
</dbReference>
<dbReference type="GO" id="GO:0008170">
    <property type="term" value="F:N-methyltransferase activity"/>
    <property type="evidence" value="ECO:0007669"/>
    <property type="project" value="InterPro"/>
</dbReference>
<keyword evidence="9" id="KW-1185">Reference proteome</keyword>
<comment type="caution">
    <text evidence="8">The sequence shown here is derived from an EMBL/GenBank/DDBJ whole genome shotgun (WGS) entry which is preliminary data.</text>
</comment>
<evidence type="ECO:0000256" key="6">
    <source>
        <dbReference type="SAM" id="MobiDB-lite"/>
    </source>
</evidence>
<dbReference type="Gene3D" id="3.40.50.150">
    <property type="entry name" value="Vaccinia Virus protein VP39"/>
    <property type="match status" value="1"/>
</dbReference>
<comment type="catalytic activity">
    <reaction evidence="5">
        <text>a 2'-deoxyadenosine in DNA + S-adenosyl-L-methionine = an N(6)-methyl-2'-deoxyadenosine in DNA + S-adenosyl-L-homocysteine + H(+)</text>
        <dbReference type="Rhea" id="RHEA:15197"/>
        <dbReference type="Rhea" id="RHEA-COMP:12418"/>
        <dbReference type="Rhea" id="RHEA-COMP:12419"/>
        <dbReference type="ChEBI" id="CHEBI:15378"/>
        <dbReference type="ChEBI" id="CHEBI:57856"/>
        <dbReference type="ChEBI" id="CHEBI:59789"/>
        <dbReference type="ChEBI" id="CHEBI:90615"/>
        <dbReference type="ChEBI" id="CHEBI:90616"/>
        <dbReference type="EC" id="2.1.1.72"/>
    </reaction>
</comment>
<comment type="similarity">
    <text evidence="1">Belongs to the N(4)/N(6)-methyltransferase family.</text>
</comment>
<proteinExistence type="inferred from homology"/>
<keyword evidence="4 8" id="KW-0808">Transferase</keyword>
<feature type="region of interest" description="Disordered" evidence="6">
    <location>
        <begin position="557"/>
        <end position="581"/>
    </location>
</feature>
<evidence type="ECO:0000256" key="4">
    <source>
        <dbReference type="ARBA" id="ARBA00022679"/>
    </source>
</evidence>
<reference evidence="8 9" key="1">
    <citation type="submission" date="2019-11" db="EMBL/GenBank/DDBJ databases">
        <title>Draft Whole-Genome sequence of the marine photosynthetic bacterium Rhodovulum strictum DSM 11289.</title>
        <authorList>
            <person name="Kyndt J.A."/>
            <person name="Meyer T.E."/>
        </authorList>
    </citation>
    <scope>NUCLEOTIDE SEQUENCE [LARGE SCALE GENOMIC DNA]</scope>
    <source>
        <strain evidence="8 9">DSM 11289</strain>
    </source>
</reference>
<dbReference type="SUPFAM" id="SSF53335">
    <property type="entry name" value="S-adenosyl-L-methionine-dependent methyltransferases"/>
    <property type="match status" value="1"/>
</dbReference>
<evidence type="ECO:0000259" key="7">
    <source>
        <dbReference type="Pfam" id="PF01555"/>
    </source>
</evidence>
<dbReference type="GO" id="GO:0005737">
    <property type="term" value="C:cytoplasm"/>
    <property type="evidence" value="ECO:0007669"/>
    <property type="project" value="TreeGrafter"/>
</dbReference>
<feature type="domain" description="DNA methylase N-4/N-6" evidence="7">
    <location>
        <begin position="23"/>
        <end position="354"/>
    </location>
</feature>
<dbReference type="InterPro" id="IPR002052">
    <property type="entry name" value="DNA_methylase_N6_adenine_CS"/>
</dbReference>
<dbReference type="GO" id="GO:0009007">
    <property type="term" value="F:site-specific DNA-methyltransferase (adenine-specific) activity"/>
    <property type="evidence" value="ECO:0007669"/>
    <property type="project" value="UniProtKB-EC"/>
</dbReference>
<dbReference type="PANTHER" id="PTHR13370">
    <property type="entry name" value="RNA METHYLASE-RELATED"/>
    <property type="match status" value="1"/>
</dbReference>
<organism evidence="8 9">
    <name type="scientific">Rhodovulum strictum</name>
    <dbReference type="NCBI Taxonomy" id="58314"/>
    <lineage>
        <taxon>Bacteria</taxon>
        <taxon>Pseudomonadati</taxon>
        <taxon>Pseudomonadota</taxon>
        <taxon>Alphaproteobacteria</taxon>
        <taxon>Rhodobacterales</taxon>
        <taxon>Paracoccaceae</taxon>
        <taxon>Rhodovulum</taxon>
    </lineage>
</organism>
<dbReference type="AlphaFoldDB" id="A0A844BSM7"/>
<dbReference type="PANTHER" id="PTHR13370:SF3">
    <property type="entry name" value="TRNA (GUANINE(10)-N2)-METHYLTRANSFERASE HOMOLOG"/>
    <property type="match status" value="1"/>
</dbReference>
<dbReference type="Pfam" id="PF01555">
    <property type="entry name" value="N6_N4_Mtase"/>
    <property type="match status" value="1"/>
</dbReference>
<evidence type="ECO:0000256" key="5">
    <source>
        <dbReference type="ARBA" id="ARBA00047942"/>
    </source>
</evidence>
<accession>A0A844BSM7</accession>
<protein>
    <recommendedName>
        <fullName evidence="2">site-specific DNA-methyltransferase (adenine-specific)</fullName>
        <ecNumber evidence="2">2.1.1.72</ecNumber>
    </recommendedName>
</protein>
<evidence type="ECO:0000313" key="8">
    <source>
        <dbReference type="EMBL" id="MRH22937.1"/>
    </source>
</evidence>
<dbReference type="EC" id="2.1.1.72" evidence="2"/>
<dbReference type="GO" id="GO:0003677">
    <property type="term" value="F:DNA binding"/>
    <property type="evidence" value="ECO:0007669"/>
    <property type="project" value="InterPro"/>
</dbReference>
<dbReference type="RefSeq" id="WP_153750189.1">
    <property type="nucleotide sequence ID" value="NZ_BAAADI010000043.1"/>
</dbReference>
<dbReference type="Proteomes" id="UP000466730">
    <property type="component" value="Unassembled WGS sequence"/>
</dbReference>
<gene>
    <name evidence="8" type="ORF">GH815_18455</name>
</gene>
<dbReference type="InterPro" id="IPR001091">
    <property type="entry name" value="RM_Methyltransferase"/>
</dbReference>
<dbReference type="InterPro" id="IPR002941">
    <property type="entry name" value="DNA_methylase_N4/N6"/>
</dbReference>
<evidence type="ECO:0000256" key="2">
    <source>
        <dbReference type="ARBA" id="ARBA00011900"/>
    </source>
</evidence>
<sequence length="581" mass="65308">MKNAFYFGDNLNILREYIPDESVDLVYLDPPFNSNASYNLLFKSPDRTRWADAQIATFEDTWTWGDPAEETFAMLEMQPGRLGEVLGALRRILGENDMLAYLVMMAARLAELDRVLKPTGNLYLHCDPTASHYLKVLLDAIFGVGRFQNEIVWQRNTGKSLMKRRLPNTHDLLLAYRKSSEATWNDDAIYVPYDPENLPEKTARKYCNIDTDGRRYTLGDLLNPNTNRPNLDYEFLGVRRVWRWTKDRMLAAHEAGLIHQSAPGKVPRLKRYLDEMRGLPLTDVWTDILPLNSQAQERLGYPTQKPLALLERIIAMSSNEGDVVLDPFCGCGTTLHAAHAMGRRWIGIDVAIQAMSVVGDRLRTHFPAIDYDVFGIPRSVDGALYLAENHPFKFEEWAVTRIGGMHSGKYRGDRGIDGIFYFLTGNDQKSRGIISVKGGRSLNPGMIRDLAGTLERERRETRDPDAIAVFICAHEPSRGMLNEARQVGTVQTTTGPFPAMQILTVREIFEGAAIRVPALFDSVAAAAAGRQRGRTTSGFVDPRELARQRAMLFTFDGTGPAAAPARRDADRPMPAQLRMAV</sequence>
<dbReference type="OrthoDB" id="9816043at2"/>
<dbReference type="PRINTS" id="PR00508">
    <property type="entry name" value="S21N4MTFRASE"/>
</dbReference>
<keyword evidence="3 8" id="KW-0489">Methyltransferase</keyword>